<dbReference type="InParanoid" id="A0A1Y1UFS2"/>
<dbReference type="AlphaFoldDB" id="A0A1Y1UFS2"/>
<feature type="compositionally biased region" description="Polar residues" evidence="1">
    <location>
        <begin position="16"/>
        <end position="38"/>
    </location>
</feature>
<evidence type="ECO:0000256" key="1">
    <source>
        <dbReference type="SAM" id="MobiDB-lite"/>
    </source>
</evidence>
<feature type="compositionally biased region" description="Polar residues" evidence="1">
    <location>
        <begin position="61"/>
        <end position="70"/>
    </location>
</feature>
<evidence type="ECO:0000313" key="2">
    <source>
        <dbReference type="EMBL" id="ORX36878.1"/>
    </source>
</evidence>
<proteinExistence type="predicted"/>
<keyword evidence="3" id="KW-1185">Reference proteome</keyword>
<comment type="caution">
    <text evidence="2">The sequence shown here is derived from an EMBL/GenBank/DDBJ whole genome shotgun (WGS) entry which is preliminary data.</text>
</comment>
<feature type="compositionally biased region" description="Low complexity" evidence="1">
    <location>
        <begin position="71"/>
        <end position="87"/>
    </location>
</feature>
<feature type="compositionally biased region" description="Low complexity" evidence="1">
    <location>
        <begin position="44"/>
        <end position="57"/>
    </location>
</feature>
<reference evidence="2 3" key="1">
    <citation type="submission" date="2017-03" db="EMBL/GenBank/DDBJ databases">
        <title>Widespread Adenine N6-methylation of Active Genes in Fungi.</title>
        <authorList>
            <consortium name="DOE Joint Genome Institute"/>
            <person name="Mondo S.J."/>
            <person name="Dannebaum R.O."/>
            <person name="Kuo R.C."/>
            <person name="Louie K.B."/>
            <person name="Bewick A.J."/>
            <person name="Labutti K."/>
            <person name="Haridas S."/>
            <person name="Kuo A."/>
            <person name="Salamov A."/>
            <person name="Ahrendt S.R."/>
            <person name="Lau R."/>
            <person name="Bowen B.P."/>
            <person name="Lipzen A."/>
            <person name="Sullivan W."/>
            <person name="Andreopoulos W.B."/>
            <person name="Clum A."/>
            <person name="Lindquist E."/>
            <person name="Daum C."/>
            <person name="Northen T.R."/>
            <person name="Ramamoorthy G."/>
            <person name="Schmitz R.J."/>
            <person name="Gryganskyi A."/>
            <person name="Culley D."/>
            <person name="Magnuson J."/>
            <person name="James T.Y."/>
            <person name="O'Malley M.A."/>
            <person name="Stajich J.E."/>
            <person name="Spatafora J.W."/>
            <person name="Visel A."/>
            <person name="Grigoriev I.V."/>
        </authorList>
    </citation>
    <scope>NUCLEOTIDE SEQUENCE [LARGE SCALE GENOMIC DNA]</scope>
    <source>
        <strain evidence="2 3">NRRL Y-17943</strain>
    </source>
</reference>
<dbReference type="EMBL" id="NBSH01000007">
    <property type="protein sequence ID" value="ORX36878.1"/>
    <property type="molecule type" value="Genomic_DNA"/>
</dbReference>
<name>A0A1Y1UFS2_9TREE</name>
<dbReference type="RefSeq" id="XP_021870947.1">
    <property type="nucleotide sequence ID" value="XM_022018322.1"/>
</dbReference>
<feature type="region of interest" description="Disordered" evidence="1">
    <location>
        <begin position="1"/>
        <end position="116"/>
    </location>
</feature>
<dbReference type="Proteomes" id="UP000193218">
    <property type="component" value="Unassembled WGS sequence"/>
</dbReference>
<dbReference type="GeneID" id="33560131"/>
<evidence type="ECO:0000313" key="3">
    <source>
        <dbReference type="Proteomes" id="UP000193218"/>
    </source>
</evidence>
<organism evidence="2 3">
    <name type="scientific">Kockovaella imperatae</name>
    <dbReference type="NCBI Taxonomy" id="4999"/>
    <lineage>
        <taxon>Eukaryota</taxon>
        <taxon>Fungi</taxon>
        <taxon>Dikarya</taxon>
        <taxon>Basidiomycota</taxon>
        <taxon>Agaricomycotina</taxon>
        <taxon>Tremellomycetes</taxon>
        <taxon>Tremellales</taxon>
        <taxon>Cuniculitremaceae</taxon>
        <taxon>Kockovaella</taxon>
    </lineage>
</organism>
<sequence length="261" mass="27222">MDSSYARQQSAHHRSQLTTLLSTFPSSAPPHTTQSQMFQVPRVNTGSSLNTTLGTSLDGRSLSTHIATTNPTSSSPSSSSSPFGPSARSDRPNRSSGQQQTKVSRDTPDSPPSTHVAANELSLSTQGISPTCGNAFSIATEPGSAITSGSQSLSGSLTGTTIDTPIPSPAPRLPTPLHKSPIDFIDSLNMGLKGSPDYPLPSQSYGGSVDANGVFNDAYTMLSQWTPGYGFGSLAVPPHGHAPQNTFAFVADSLNMNRTNE</sequence>
<gene>
    <name evidence="2" type="ORF">BD324DRAFT_651355</name>
</gene>
<accession>A0A1Y1UFS2</accession>
<protein>
    <submittedName>
        <fullName evidence="2">Uncharacterized protein</fullName>
    </submittedName>
</protein>